<evidence type="ECO:0000313" key="1">
    <source>
        <dbReference type="EMBL" id="EMG45609.1"/>
    </source>
</evidence>
<proteinExistence type="predicted"/>
<dbReference type="OMA" id="QIGWSQP"/>
<organism evidence="1 2">
    <name type="scientific">Candida maltosa (strain Xu316)</name>
    <name type="common">Yeast</name>
    <dbReference type="NCBI Taxonomy" id="1245528"/>
    <lineage>
        <taxon>Eukaryota</taxon>
        <taxon>Fungi</taxon>
        <taxon>Dikarya</taxon>
        <taxon>Ascomycota</taxon>
        <taxon>Saccharomycotina</taxon>
        <taxon>Pichiomycetes</taxon>
        <taxon>Debaryomycetaceae</taxon>
        <taxon>Candida/Lodderomyces clade</taxon>
        <taxon>Candida</taxon>
    </lineage>
</organism>
<gene>
    <name evidence="1" type="ORF">G210_4195</name>
</gene>
<keyword evidence="2" id="KW-1185">Reference proteome</keyword>
<comment type="caution">
    <text evidence="1">The sequence shown here is derived from an EMBL/GenBank/DDBJ whole genome shotgun (WGS) entry which is preliminary data.</text>
</comment>
<dbReference type="OrthoDB" id="428854at2759"/>
<protein>
    <submittedName>
        <fullName evidence="1">Uncharacterized protein</fullName>
    </submittedName>
</protein>
<dbReference type="Proteomes" id="UP000011777">
    <property type="component" value="Unassembled WGS sequence"/>
</dbReference>
<reference evidence="1 2" key="1">
    <citation type="submission" date="2013-02" db="EMBL/GenBank/DDBJ databases">
        <title>Genome sequence of Candida maltosa Xu316, a potential industrial strain for xylitol and ethanol production.</title>
        <authorList>
            <person name="Yu J."/>
            <person name="Wang Q."/>
            <person name="Geng X."/>
            <person name="Bao W."/>
            <person name="He P."/>
            <person name="Cai J."/>
        </authorList>
    </citation>
    <scope>NUCLEOTIDE SEQUENCE [LARGE SCALE GENOMIC DNA]</scope>
    <source>
        <strain evidence="2">Xu316</strain>
    </source>
</reference>
<accession>M3JTE1</accession>
<dbReference type="eggNOG" id="KOG3014">
    <property type="taxonomic scope" value="Eukaryota"/>
</dbReference>
<dbReference type="EMBL" id="AOGT01002415">
    <property type="protein sequence ID" value="EMG45609.1"/>
    <property type="molecule type" value="Genomic_DNA"/>
</dbReference>
<sequence length="173" mass="19760">MTYSPNIPQDKSVHDKYHANFVNGLPWVTSNDTDVSILETFTVVDRKVEKSTGKLKSQMTRQSYKCSIVSINKANKKHIQKIEKLLVMVNQELNASEDSGQWKSPKFDKSKAFVLIIDNKAIGLCTTDTIEGDQGRWMIYKSQTVVPKQINKNVIIGISRIWWENVGEIVQWS</sequence>
<dbReference type="STRING" id="1245528.M3JTE1"/>
<evidence type="ECO:0000313" key="2">
    <source>
        <dbReference type="Proteomes" id="UP000011777"/>
    </source>
</evidence>
<dbReference type="AlphaFoldDB" id="M3JTE1"/>
<name>M3JTE1_CANMX</name>
<dbReference type="HOGENOM" id="CLU_1547333_0_0_1"/>